<evidence type="ECO:0000313" key="2">
    <source>
        <dbReference type="Proteomes" id="UP001060085"/>
    </source>
</evidence>
<evidence type="ECO:0000313" key="1">
    <source>
        <dbReference type="EMBL" id="KAI5656661.1"/>
    </source>
</evidence>
<gene>
    <name evidence="1" type="ORF">M9H77_25454</name>
</gene>
<organism evidence="1 2">
    <name type="scientific">Catharanthus roseus</name>
    <name type="common">Madagascar periwinkle</name>
    <name type="synonym">Vinca rosea</name>
    <dbReference type="NCBI Taxonomy" id="4058"/>
    <lineage>
        <taxon>Eukaryota</taxon>
        <taxon>Viridiplantae</taxon>
        <taxon>Streptophyta</taxon>
        <taxon>Embryophyta</taxon>
        <taxon>Tracheophyta</taxon>
        <taxon>Spermatophyta</taxon>
        <taxon>Magnoliopsida</taxon>
        <taxon>eudicotyledons</taxon>
        <taxon>Gunneridae</taxon>
        <taxon>Pentapetalae</taxon>
        <taxon>asterids</taxon>
        <taxon>lamiids</taxon>
        <taxon>Gentianales</taxon>
        <taxon>Apocynaceae</taxon>
        <taxon>Rauvolfioideae</taxon>
        <taxon>Vinceae</taxon>
        <taxon>Catharanthinae</taxon>
        <taxon>Catharanthus</taxon>
    </lineage>
</organism>
<keyword evidence="2" id="KW-1185">Reference proteome</keyword>
<dbReference type="EMBL" id="CM044706">
    <property type="protein sequence ID" value="KAI5656661.1"/>
    <property type="molecule type" value="Genomic_DNA"/>
</dbReference>
<dbReference type="Proteomes" id="UP001060085">
    <property type="component" value="Linkage Group LG06"/>
</dbReference>
<name>A0ACC0A7U1_CATRO</name>
<proteinExistence type="predicted"/>
<protein>
    <submittedName>
        <fullName evidence="1">Uncharacterized protein</fullName>
    </submittedName>
</protein>
<sequence length="544" mass="60756">MLSLSIPLPSNPIPLSLNPNNSRLYLIPIPNRQPKSPCCRKHQLLGLSVKFSSTSGDGNPTPFSPAGDILRKLAVSSLLLLGLGLCRCAFAAYSPIPRSVAPSVQHHVFEDTVSVVKSEKMENAEDEEMKAEFERWKSKTYALTVTLRIVALSNSLPPAWLKDFMQSQGKRVRIRQEIRQSLQDIFSELSIPCNNKATNPKSALSSDLVTLGDSWLSLAIQKGLIEPMQGVEEEDWFKNLTDKWKVYLRRSSEGKLDPDGQIWAAPYRWGSMVIAYKKSKFQKHKLAPIEDWTDLWRPELTGKISMVDSPREIVGAVLKSMGSSYNTHDIASQVAGGKAALHEKLSLFSKQVRLFDSQQYLKAFAVGDVWVAVGWSNDVLPAAKRMSNVTVIVPKSGASLWADFWGIPATTRLKADNIGGRVRGPSPLVHQWIDFCLQPERAVSFLGKVIPGASPLVLENPIRESGNPTKGRPKLDTNLVSSIPPPDILSRCEFLEPLPEETVYDYRWLIDSIKKPNHSLMQRLQHRIISVLQLFQPRVQTKVV</sequence>
<comment type="caution">
    <text evidence="1">The sequence shown here is derived from an EMBL/GenBank/DDBJ whole genome shotgun (WGS) entry which is preliminary data.</text>
</comment>
<accession>A0ACC0A7U1</accession>
<reference evidence="2" key="1">
    <citation type="journal article" date="2023" name="Nat. Plants">
        <title>Single-cell RNA sequencing provides a high-resolution roadmap for understanding the multicellular compartmentation of specialized metabolism.</title>
        <authorList>
            <person name="Sun S."/>
            <person name="Shen X."/>
            <person name="Li Y."/>
            <person name="Li Y."/>
            <person name="Wang S."/>
            <person name="Li R."/>
            <person name="Zhang H."/>
            <person name="Shen G."/>
            <person name="Guo B."/>
            <person name="Wei J."/>
            <person name="Xu J."/>
            <person name="St-Pierre B."/>
            <person name="Chen S."/>
            <person name="Sun C."/>
        </authorList>
    </citation>
    <scope>NUCLEOTIDE SEQUENCE [LARGE SCALE GENOMIC DNA]</scope>
</reference>